<sequence length="145" mass="16783">MMSTPLRQARKRALRESKRRGLRTGVSHDDILAQLTMGNWSNLLGEALPVHKSNAKVLWKVGLHRAFPNASSDDQSRKDIGRKVERLTRLRNRVAHQENLLKTNVRSRLHDMLSVLSAIDASYPEWVMKGSQVRKIVREDPRRQW</sequence>
<dbReference type="AlphaFoldDB" id="A0AAX1LBZ6"/>
<organism evidence="2 3">
    <name type="scientific">Corynebacterium glucuronolyticum</name>
    <dbReference type="NCBI Taxonomy" id="39791"/>
    <lineage>
        <taxon>Bacteria</taxon>
        <taxon>Bacillati</taxon>
        <taxon>Actinomycetota</taxon>
        <taxon>Actinomycetes</taxon>
        <taxon>Mycobacteriales</taxon>
        <taxon>Corynebacteriaceae</taxon>
        <taxon>Corynebacterium</taxon>
    </lineage>
</organism>
<evidence type="ECO:0000256" key="1">
    <source>
        <dbReference type="SAM" id="MobiDB-lite"/>
    </source>
</evidence>
<proteinExistence type="predicted"/>
<evidence type="ECO:0000313" key="2">
    <source>
        <dbReference type="EMBL" id="QRP71750.1"/>
    </source>
</evidence>
<evidence type="ECO:0000313" key="3">
    <source>
        <dbReference type="Proteomes" id="UP000617681"/>
    </source>
</evidence>
<feature type="compositionally biased region" description="Basic residues" evidence="1">
    <location>
        <begin position="8"/>
        <end position="21"/>
    </location>
</feature>
<evidence type="ECO:0008006" key="4">
    <source>
        <dbReference type="Google" id="ProtNLM"/>
    </source>
</evidence>
<protein>
    <recommendedName>
        <fullName evidence="4">Abi-like protein</fullName>
    </recommendedName>
</protein>
<gene>
    <name evidence="2" type="ORF">I6J21_00355</name>
</gene>
<accession>A0AAX1LBZ6</accession>
<dbReference type="EMBL" id="CP069534">
    <property type="protein sequence ID" value="QRP71750.1"/>
    <property type="molecule type" value="Genomic_DNA"/>
</dbReference>
<name>A0AAX1LBZ6_9CORY</name>
<reference evidence="2" key="1">
    <citation type="submission" date="2021-02" db="EMBL/GenBank/DDBJ databases">
        <title>FDA dAtabase for Regulatory Grade micrObial Sequences (FDA-ARGOS): Supporting development and validation of Infectious Disease Dx tests.</title>
        <authorList>
            <person name="Sproer C."/>
            <person name="Gronow S."/>
            <person name="Severitt S."/>
            <person name="Schroder I."/>
            <person name="Tallon L."/>
            <person name="Sadzewicz L."/>
            <person name="Zhao X."/>
            <person name="Boylan J."/>
            <person name="Ott S."/>
            <person name="Bowen H."/>
            <person name="Vavikolanu K."/>
            <person name="Mehta A."/>
            <person name="Aluvathingal J."/>
            <person name="Nadendla S."/>
            <person name="Lowell S."/>
            <person name="Myers T."/>
            <person name="Yan Y."/>
            <person name="Sichtig H."/>
        </authorList>
    </citation>
    <scope>NUCLEOTIDE SEQUENCE</scope>
    <source>
        <strain evidence="2">FDAARGOS_1191</strain>
    </source>
</reference>
<feature type="region of interest" description="Disordered" evidence="1">
    <location>
        <begin position="1"/>
        <end position="21"/>
    </location>
</feature>
<dbReference type="Proteomes" id="UP000617681">
    <property type="component" value="Chromosome"/>
</dbReference>